<proteinExistence type="predicted"/>
<name>A0A9P4IU94_9PEZI</name>
<evidence type="ECO:0000256" key="1">
    <source>
        <dbReference type="SAM" id="Coils"/>
    </source>
</evidence>
<organism evidence="2 3">
    <name type="scientific">Myriangium duriaei CBS 260.36</name>
    <dbReference type="NCBI Taxonomy" id="1168546"/>
    <lineage>
        <taxon>Eukaryota</taxon>
        <taxon>Fungi</taxon>
        <taxon>Dikarya</taxon>
        <taxon>Ascomycota</taxon>
        <taxon>Pezizomycotina</taxon>
        <taxon>Dothideomycetes</taxon>
        <taxon>Dothideomycetidae</taxon>
        <taxon>Myriangiales</taxon>
        <taxon>Myriangiaceae</taxon>
        <taxon>Myriangium</taxon>
    </lineage>
</organism>
<sequence length="105" mass="12431">MTYKAGTLKIYYEDLELELRSLFRKETTLREEAEQIRETLEELRGSLHRRHSFEDAQNMFKEIEEAIVEENRVFDRMTEVEAAIRETKEKMSSTLARLANGETSI</sequence>
<evidence type="ECO:0000313" key="2">
    <source>
        <dbReference type="EMBL" id="KAF2148610.1"/>
    </source>
</evidence>
<dbReference type="Proteomes" id="UP000799439">
    <property type="component" value="Unassembled WGS sequence"/>
</dbReference>
<feature type="coiled-coil region" evidence="1">
    <location>
        <begin position="12"/>
        <end position="50"/>
    </location>
</feature>
<keyword evidence="3" id="KW-1185">Reference proteome</keyword>
<reference evidence="2" key="1">
    <citation type="journal article" date="2020" name="Stud. Mycol.">
        <title>101 Dothideomycetes genomes: a test case for predicting lifestyles and emergence of pathogens.</title>
        <authorList>
            <person name="Haridas S."/>
            <person name="Albert R."/>
            <person name="Binder M."/>
            <person name="Bloem J."/>
            <person name="Labutti K."/>
            <person name="Salamov A."/>
            <person name="Andreopoulos B."/>
            <person name="Baker S."/>
            <person name="Barry K."/>
            <person name="Bills G."/>
            <person name="Bluhm B."/>
            <person name="Cannon C."/>
            <person name="Castanera R."/>
            <person name="Culley D."/>
            <person name="Daum C."/>
            <person name="Ezra D."/>
            <person name="Gonzalez J."/>
            <person name="Henrissat B."/>
            <person name="Kuo A."/>
            <person name="Liang C."/>
            <person name="Lipzen A."/>
            <person name="Lutzoni F."/>
            <person name="Magnuson J."/>
            <person name="Mondo S."/>
            <person name="Nolan M."/>
            <person name="Ohm R."/>
            <person name="Pangilinan J."/>
            <person name="Park H.-J."/>
            <person name="Ramirez L."/>
            <person name="Alfaro M."/>
            <person name="Sun H."/>
            <person name="Tritt A."/>
            <person name="Yoshinaga Y."/>
            <person name="Zwiers L.-H."/>
            <person name="Turgeon B."/>
            <person name="Goodwin S."/>
            <person name="Spatafora J."/>
            <person name="Crous P."/>
            <person name="Grigoriev I."/>
        </authorList>
    </citation>
    <scope>NUCLEOTIDE SEQUENCE</scope>
    <source>
        <strain evidence="2">CBS 260.36</strain>
    </source>
</reference>
<gene>
    <name evidence="2" type="ORF">K461DRAFT_272083</name>
</gene>
<dbReference type="EMBL" id="ML996093">
    <property type="protein sequence ID" value="KAF2148610.1"/>
    <property type="molecule type" value="Genomic_DNA"/>
</dbReference>
<evidence type="ECO:0000313" key="3">
    <source>
        <dbReference type="Proteomes" id="UP000799439"/>
    </source>
</evidence>
<keyword evidence="1" id="KW-0175">Coiled coil</keyword>
<dbReference type="AlphaFoldDB" id="A0A9P4IU94"/>
<accession>A0A9P4IU94</accession>
<protein>
    <submittedName>
        <fullName evidence="2">Uncharacterized protein</fullName>
    </submittedName>
</protein>
<comment type="caution">
    <text evidence="2">The sequence shown here is derived from an EMBL/GenBank/DDBJ whole genome shotgun (WGS) entry which is preliminary data.</text>
</comment>